<dbReference type="PROSITE" id="PS01031">
    <property type="entry name" value="SHSP"/>
    <property type="match status" value="1"/>
</dbReference>
<dbReference type="CDD" id="cd06464">
    <property type="entry name" value="ACD_sHsps-like"/>
    <property type="match status" value="1"/>
</dbReference>
<feature type="domain" description="SHSP" evidence="3">
    <location>
        <begin position="37"/>
        <end position="147"/>
    </location>
</feature>
<gene>
    <name evidence="4" type="ORF">ACFQ2C_15865</name>
</gene>
<dbReference type="InterPro" id="IPR008978">
    <property type="entry name" value="HSP20-like_chaperone"/>
</dbReference>
<proteinExistence type="inferred from homology"/>
<dbReference type="RefSeq" id="WP_380898177.1">
    <property type="nucleotide sequence ID" value="NZ_JBHTKY010000030.1"/>
</dbReference>
<dbReference type="InterPro" id="IPR031107">
    <property type="entry name" value="Small_HSP"/>
</dbReference>
<comment type="caution">
    <text evidence="4">The sequence shown here is derived from an EMBL/GenBank/DDBJ whole genome shotgun (WGS) entry which is preliminary data.</text>
</comment>
<comment type="similarity">
    <text evidence="1 2">Belongs to the small heat shock protein (HSP20) family.</text>
</comment>
<dbReference type="InterPro" id="IPR002068">
    <property type="entry name" value="A-crystallin/Hsp20_dom"/>
</dbReference>
<dbReference type="Gene3D" id="2.60.40.790">
    <property type="match status" value="1"/>
</dbReference>
<evidence type="ECO:0000256" key="2">
    <source>
        <dbReference type="RuleBase" id="RU003616"/>
    </source>
</evidence>
<dbReference type="EMBL" id="JBHTKY010000030">
    <property type="protein sequence ID" value="MFD1167081.1"/>
    <property type="molecule type" value="Genomic_DNA"/>
</dbReference>
<evidence type="ECO:0000259" key="3">
    <source>
        <dbReference type="PROSITE" id="PS01031"/>
    </source>
</evidence>
<organism evidence="4 5">
    <name type="scientific">Sphingobacterium daejeonense</name>
    <dbReference type="NCBI Taxonomy" id="371142"/>
    <lineage>
        <taxon>Bacteria</taxon>
        <taxon>Pseudomonadati</taxon>
        <taxon>Bacteroidota</taxon>
        <taxon>Sphingobacteriia</taxon>
        <taxon>Sphingobacteriales</taxon>
        <taxon>Sphingobacteriaceae</taxon>
        <taxon>Sphingobacterium</taxon>
    </lineage>
</organism>
<evidence type="ECO:0000313" key="4">
    <source>
        <dbReference type="EMBL" id="MFD1167081.1"/>
    </source>
</evidence>
<evidence type="ECO:0000313" key="5">
    <source>
        <dbReference type="Proteomes" id="UP001597205"/>
    </source>
</evidence>
<sequence length="147" mass="17001">MFKRENYNQSSREYAHSCRGNFKRKFDRFFSEGSPFGNGNSANIPVNIAENDEFYQVQVYAAGREKDQFQVNITDNILTIKGKETEPEPGIKYIYQEQQLGAFERAFHLQDEIIIENVHASFEDGVLTVILQKDPSKIKYPREVPVS</sequence>
<dbReference type="PANTHER" id="PTHR11527">
    <property type="entry name" value="HEAT-SHOCK PROTEIN 20 FAMILY MEMBER"/>
    <property type="match status" value="1"/>
</dbReference>
<accession>A0ABW3RPJ2</accession>
<dbReference type="Pfam" id="PF00011">
    <property type="entry name" value="HSP20"/>
    <property type="match status" value="1"/>
</dbReference>
<reference evidence="5" key="1">
    <citation type="journal article" date="2019" name="Int. J. Syst. Evol. Microbiol.">
        <title>The Global Catalogue of Microorganisms (GCM) 10K type strain sequencing project: providing services to taxonomists for standard genome sequencing and annotation.</title>
        <authorList>
            <consortium name="The Broad Institute Genomics Platform"/>
            <consortium name="The Broad Institute Genome Sequencing Center for Infectious Disease"/>
            <person name="Wu L."/>
            <person name="Ma J."/>
        </authorList>
    </citation>
    <scope>NUCLEOTIDE SEQUENCE [LARGE SCALE GENOMIC DNA]</scope>
    <source>
        <strain evidence="5">CCUG 52468</strain>
    </source>
</reference>
<dbReference type="SUPFAM" id="SSF49764">
    <property type="entry name" value="HSP20-like chaperones"/>
    <property type="match status" value="1"/>
</dbReference>
<keyword evidence="5" id="KW-1185">Reference proteome</keyword>
<protein>
    <submittedName>
        <fullName evidence="4">Hsp20/alpha crystallin family protein</fullName>
    </submittedName>
</protein>
<evidence type="ECO:0000256" key="1">
    <source>
        <dbReference type="PROSITE-ProRule" id="PRU00285"/>
    </source>
</evidence>
<dbReference type="Proteomes" id="UP001597205">
    <property type="component" value="Unassembled WGS sequence"/>
</dbReference>
<name>A0ABW3RPJ2_9SPHI</name>